<evidence type="ECO:0000256" key="3">
    <source>
        <dbReference type="SAM" id="Phobius"/>
    </source>
</evidence>
<dbReference type="Gene3D" id="1.10.1760.20">
    <property type="match status" value="1"/>
</dbReference>
<accession>A0ABW1R480</accession>
<keyword evidence="5" id="KW-1185">Reference proteome</keyword>
<sequence length="169" mass="17719">MQPQSTKLSTRTIALLGLLIAVTVVISRLLIIPVPMTHGNVNLCDAGIMIAALLFGRRGGVIVGGASGFILDLISGYSQYMLFSLVVHGVEGWLVGQLGAGKSKRRQLVAMSVGGLVMVVGYFVSDSILYAVPTGLIGIPTNAVQAVLGGVIAFPVVLRLSHYVKAQFN</sequence>
<proteinExistence type="predicted"/>
<protein>
    <submittedName>
        <fullName evidence="4">ECF transporter S component</fullName>
    </submittedName>
</protein>
<feature type="transmembrane region" description="Helical" evidence="3">
    <location>
        <begin position="12"/>
        <end position="31"/>
    </location>
</feature>
<dbReference type="PANTHER" id="PTHR37815:SF3">
    <property type="entry name" value="UPF0397 PROTEIN SPR0429"/>
    <property type="match status" value="1"/>
</dbReference>
<evidence type="ECO:0000256" key="1">
    <source>
        <dbReference type="ARBA" id="ARBA00022692"/>
    </source>
</evidence>
<comment type="caution">
    <text evidence="4">The sequence shown here is derived from an EMBL/GenBank/DDBJ whole genome shotgun (WGS) entry which is preliminary data.</text>
</comment>
<dbReference type="RefSeq" id="WP_137640702.1">
    <property type="nucleotide sequence ID" value="NZ_BJDK01000025.1"/>
</dbReference>
<evidence type="ECO:0000313" key="4">
    <source>
        <dbReference type="EMBL" id="MFC6163697.1"/>
    </source>
</evidence>
<evidence type="ECO:0000313" key="5">
    <source>
        <dbReference type="Proteomes" id="UP001596253"/>
    </source>
</evidence>
<keyword evidence="3" id="KW-0472">Membrane</keyword>
<dbReference type="EMBL" id="JBHSSD010000010">
    <property type="protein sequence ID" value="MFC6163697.1"/>
    <property type="molecule type" value="Genomic_DNA"/>
</dbReference>
<dbReference type="PANTHER" id="PTHR37815">
    <property type="entry name" value="UPF0397 PROTEIN BC_2624-RELATED"/>
    <property type="match status" value="1"/>
</dbReference>
<gene>
    <name evidence="4" type="ORF">ACFP3T_03305</name>
</gene>
<feature type="transmembrane region" description="Helical" evidence="3">
    <location>
        <begin position="43"/>
        <end position="71"/>
    </location>
</feature>
<keyword evidence="1 3" id="KW-0812">Transmembrane</keyword>
<dbReference type="InterPro" id="IPR009825">
    <property type="entry name" value="ECF_substrate-spec-like"/>
</dbReference>
<name>A0ABW1R480_9LACO</name>
<dbReference type="Pfam" id="PF07155">
    <property type="entry name" value="ECF-ribofla_trS"/>
    <property type="match status" value="1"/>
</dbReference>
<evidence type="ECO:0000256" key="2">
    <source>
        <dbReference type="ARBA" id="ARBA00022989"/>
    </source>
</evidence>
<dbReference type="Proteomes" id="UP001596253">
    <property type="component" value="Unassembled WGS sequence"/>
</dbReference>
<reference evidence="5" key="1">
    <citation type="journal article" date="2019" name="Int. J. Syst. Evol. Microbiol.">
        <title>The Global Catalogue of Microorganisms (GCM) 10K type strain sequencing project: providing services to taxonomists for standard genome sequencing and annotation.</title>
        <authorList>
            <consortium name="The Broad Institute Genomics Platform"/>
            <consortium name="The Broad Institute Genome Sequencing Center for Infectious Disease"/>
            <person name="Wu L."/>
            <person name="Ma J."/>
        </authorList>
    </citation>
    <scope>NUCLEOTIDE SEQUENCE [LARGE SCALE GENOMIC DNA]</scope>
    <source>
        <strain evidence="5">CCM 8932</strain>
    </source>
</reference>
<organism evidence="4 5">
    <name type="scientific">Lactiplantibacillus dongliensis</name>
    <dbReference type="NCBI Taxonomy" id="2559919"/>
    <lineage>
        <taxon>Bacteria</taxon>
        <taxon>Bacillati</taxon>
        <taxon>Bacillota</taxon>
        <taxon>Bacilli</taxon>
        <taxon>Lactobacillales</taxon>
        <taxon>Lactobacillaceae</taxon>
        <taxon>Lactiplantibacillus</taxon>
    </lineage>
</organism>
<keyword evidence="2 3" id="KW-1133">Transmembrane helix</keyword>
<feature type="transmembrane region" description="Helical" evidence="3">
    <location>
        <begin position="137"/>
        <end position="158"/>
    </location>
</feature>
<feature type="transmembrane region" description="Helical" evidence="3">
    <location>
        <begin position="108"/>
        <end position="125"/>
    </location>
</feature>